<dbReference type="PANTHER" id="PTHR30632">
    <property type="entry name" value="MOLYBDATE-BINDING PERIPLASMIC PROTEIN"/>
    <property type="match status" value="1"/>
</dbReference>
<dbReference type="FunFam" id="3.40.190.10:FF:000035">
    <property type="entry name" value="Molybdate ABC transporter substrate-binding protein"/>
    <property type="match status" value="1"/>
</dbReference>
<accession>A0A3B0TXG8</accession>
<organism evidence="4">
    <name type="scientific">hydrothermal vent metagenome</name>
    <dbReference type="NCBI Taxonomy" id="652676"/>
    <lineage>
        <taxon>unclassified sequences</taxon>
        <taxon>metagenomes</taxon>
        <taxon>ecological metagenomes</taxon>
    </lineage>
</organism>
<dbReference type="InterPro" id="IPR005950">
    <property type="entry name" value="ModA"/>
</dbReference>
<dbReference type="GO" id="GO:0015689">
    <property type="term" value="P:molybdate ion transport"/>
    <property type="evidence" value="ECO:0007669"/>
    <property type="project" value="InterPro"/>
</dbReference>
<name>A0A3B0TXG8_9ZZZZ</name>
<dbReference type="PIRSF" id="PIRSF004846">
    <property type="entry name" value="ModA"/>
    <property type="match status" value="1"/>
</dbReference>
<reference evidence="4" key="1">
    <citation type="submission" date="2018-06" db="EMBL/GenBank/DDBJ databases">
        <authorList>
            <person name="Zhirakovskaya E."/>
        </authorList>
    </citation>
    <scope>NUCLEOTIDE SEQUENCE</scope>
</reference>
<keyword evidence="2" id="KW-0479">Metal-binding</keyword>
<dbReference type="GO" id="GO:0046872">
    <property type="term" value="F:metal ion binding"/>
    <property type="evidence" value="ECO:0007669"/>
    <property type="project" value="UniProtKB-KW"/>
</dbReference>
<dbReference type="AlphaFoldDB" id="A0A3B0TXG8"/>
<keyword evidence="1" id="KW-0500">Molybdenum</keyword>
<protein>
    <submittedName>
        <fullName evidence="4">Molybdenum ABC transporter, substrate-binding protein ModA</fullName>
    </submittedName>
</protein>
<evidence type="ECO:0000313" key="4">
    <source>
        <dbReference type="EMBL" id="VAW23461.1"/>
    </source>
</evidence>
<evidence type="ECO:0000256" key="2">
    <source>
        <dbReference type="ARBA" id="ARBA00022723"/>
    </source>
</evidence>
<evidence type="ECO:0000256" key="3">
    <source>
        <dbReference type="ARBA" id="ARBA00022729"/>
    </source>
</evidence>
<dbReference type="Pfam" id="PF13531">
    <property type="entry name" value="SBP_bac_11"/>
    <property type="match status" value="1"/>
</dbReference>
<evidence type="ECO:0000256" key="1">
    <source>
        <dbReference type="ARBA" id="ARBA00022505"/>
    </source>
</evidence>
<sequence>MKIWQKLQILLTLSFVALAFGVVPALACARTEQLNIFVAASLVDVMGEIGDEFGAQINCVDIRIIPGASSVLSRQINSGAPADIFISADRFNGDLVGDEFDILPAAMFGNRLVIIASENFNGNFEIEQLADFLDTGNSGAGRLAIGDPAHVPAGIYAKEALQAAGVWELVKDRLAPAGDVRAAVAFVVNGAAPFGIVYLSDAGFEGIKIVSEINDVLHEPIKYWGLLLNDENNSAAAFFNFIGSKFAQNVFIEAGFTPIISD</sequence>
<proteinExistence type="predicted"/>
<dbReference type="PANTHER" id="PTHR30632:SF17">
    <property type="entry name" value="MOLYBDATE-BINDING PROTEIN MODA"/>
    <property type="match status" value="1"/>
</dbReference>
<dbReference type="NCBIfam" id="TIGR01256">
    <property type="entry name" value="modA"/>
    <property type="match status" value="1"/>
</dbReference>
<dbReference type="GO" id="GO:0030288">
    <property type="term" value="C:outer membrane-bounded periplasmic space"/>
    <property type="evidence" value="ECO:0007669"/>
    <property type="project" value="TreeGrafter"/>
</dbReference>
<dbReference type="SUPFAM" id="SSF53850">
    <property type="entry name" value="Periplasmic binding protein-like II"/>
    <property type="match status" value="1"/>
</dbReference>
<keyword evidence="3" id="KW-0732">Signal</keyword>
<dbReference type="GO" id="GO:0030973">
    <property type="term" value="F:molybdate ion binding"/>
    <property type="evidence" value="ECO:0007669"/>
    <property type="project" value="TreeGrafter"/>
</dbReference>
<dbReference type="InterPro" id="IPR050682">
    <property type="entry name" value="ModA/WtpA"/>
</dbReference>
<gene>
    <name evidence="4" type="ORF">MNBD_ALPHA11-137</name>
</gene>
<dbReference type="Gene3D" id="3.40.190.10">
    <property type="entry name" value="Periplasmic binding protein-like II"/>
    <property type="match status" value="2"/>
</dbReference>
<dbReference type="EMBL" id="UOEQ01000467">
    <property type="protein sequence ID" value="VAW23461.1"/>
    <property type="molecule type" value="Genomic_DNA"/>
</dbReference>